<evidence type="ECO:0000313" key="2">
    <source>
        <dbReference type="Proteomes" id="UP001346149"/>
    </source>
</evidence>
<accession>A0AAN7LJZ4</accession>
<protein>
    <submittedName>
        <fullName evidence="1">Uncharacterized protein</fullName>
    </submittedName>
</protein>
<gene>
    <name evidence="1" type="ORF">SAY86_016557</name>
</gene>
<dbReference type="Proteomes" id="UP001346149">
    <property type="component" value="Unassembled WGS sequence"/>
</dbReference>
<evidence type="ECO:0000313" key="1">
    <source>
        <dbReference type="EMBL" id="KAK4782455.1"/>
    </source>
</evidence>
<proteinExistence type="predicted"/>
<comment type="caution">
    <text evidence="1">The sequence shown here is derived from an EMBL/GenBank/DDBJ whole genome shotgun (WGS) entry which is preliminary data.</text>
</comment>
<reference evidence="1 2" key="1">
    <citation type="journal article" date="2023" name="Hortic Res">
        <title>Pangenome of water caltrop reveals structural variations and asymmetric subgenome divergence after allopolyploidization.</title>
        <authorList>
            <person name="Zhang X."/>
            <person name="Chen Y."/>
            <person name="Wang L."/>
            <person name="Yuan Y."/>
            <person name="Fang M."/>
            <person name="Shi L."/>
            <person name="Lu R."/>
            <person name="Comes H.P."/>
            <person name="Ma Y."/>
            <person name="Chen Y."/>
            <person name="Huang G."/>
            <person name="Zhou Y."/>
            <person name="Zheng Z."/>
            <person name="Qiu Y."/>
        </authorList>
    </citation>
    <scope>NUCLEOTIDE SEQUENCE [LARGE SCALE GENOMIC DNA]</scope>
    <source>
        <strain evidence="1">F231</strain>
    </source>
</reference>
<organism evidence="1 2">
    <name type="scientific">Trapa natans</name>
    <name type="common">Water chestnut</name>
    <dbReference type="NCBI Taxonomy" id="22666"/>
    <lineage>
        <taxon>Eukaryota</taxon>
        <taxon>Viridiplantae</taxon>
        <taxon>Streptophyta</taxon>
        <taxon>Embryophyta</taxon>
        <taxon>Tracheophyta</taxon>
        <taxon>Spermatophyta</taxon>
        <taxon>Magnoliopsida</taxon>
        <taxon>eudicotyledons</taxon>
        <taxon>Gunneridae</taxon>
        <taxon>Pentapetalae</taxon>
        <taxon>rosids</taxon>
        <taxon>malvids</taxon>
        <taxon>Myrtales</taxon>
        <taxon>Lythraceae</taxon>
        <taxon>Trapa</taxon>
    </lineage>
</organism>
<dbReference type="AlphaFoldDB" id="A0AAN7LJZ4"/>
<sequence length="77" mass="8753">MSVCIALLIHRLDEDQRVEVQLGFVSHIGKSHFLLQSWQGNTNAAYAKRVNIAPFIDWGKSKRPMMIRTGKVFGKLV</sequence>
<dbReference type="EMBL" id="JAXQNO010000016">
    <property type="protein sequence ID" value="KAK4782455.1"/>
    <property type="molecule type" value="Genomic_DNA"/>
</dbReference>
<keyword evidence="2" id="KW-1185">Reference proteome</keyword>
<name>A0AAN7LJZ4_TRANT</name>